<dbReference type="PANTHER" id="PTHR30619:SF7">
    <property type="entry name" value="BETA-LACTAMASE DOMAIN PROTEIN"/>
    <property type="match status" value="1"/>
</dbReference>
<feature type="transmembrane region" description="Helical" evidence="6">
    <location>
        <begin position="140"/>
        <end position="162"/>
    </location>
</feature>
<dbReference type="Proteomes" id="UP000315689">
    <property type="component" value="Unassembled WGS sequence"/>
</dbReference>
<gene>
    <name evidence="8" type="ORF">CEN89_511</name>
</gene>
<dbReference type="AlphaFoldDB" id="A0A554LIL0"/>
<keyword evidence="2" id="KW-1003">Cell membrane</keyword>
<feature type="transmembrane region" description="Helical" evidence="6">
    <location>
        <begin position="108"/>
        <end position="128"/>
    </location>
</feature>
<dbReference type="NCBIfam" id="TIGR00360">
    <property type="entry name" value="ComEC_N-term"/>
    <property type="match status" value="1"/>
</dbReference>
<comment type="subcellular location">
    <subcellularLocation>
        <location evidence="1">Cell membrane</location>
        <topology evidence="1">Multi-pass membrane protein</topology>
    </subcellularLocation>
</comment>
<dbReference type="EMBL" id="VMGK01000015">
    <property type="protein sequence ID" value="TSC92725.1"/>
    <property type="molecule type" value="Genomic_DNA"/>
</dbReference>
<evidence type="ECO:0000256" key="1">
    <source>
        <dbReference type="ARBA" id="ARBA00004651"/>
    </source>
</evidence>
<dbReference type="InterPro" id="IPR052159">
    <property type="entry name" value="Competence_DNA_uptake"/>
</dbReference>
<keyword evidence="3 6" id="KW-0812">Transmembrane</keyword>
<sequence>MPIINYTLFVNNYQILFGVSVAFLTGIGLSEFWLVDSQIVFWIFLLSLSIALIFFQEKWVFCWGLIVSAFFAGLGYSDWLGREKLIVVSEHFWLFEILKIIRVKFENILSLLLPYPHSLLATGLLVGIDANFPKDLKQAFITTGTIHIVAISGFNITIVIKIFSDWVRGLGRRVAFLSGILMVLGFVVLVGGQASVVRAGIMGGLFLAARFLFRQTYMINALLASAALMVLQEPAILIKDIGFQLSFSAMLGLVYISPILRWGIEQARINKILPKFLGDVLVETIAAQIAVAPIIIFYFERISLLSPIPNLLILPLIIVPMALSALAGLSGFIWLGLGKIFAYPLFWFLNYFIGTARFFSNVPGMQKGVVMTFWQTAGVYGIIVAIVFLADKLKLKIKS</sequence>
<dbReference type="PANTHER" id="PTHR30619">
    <property type="entry name" value="DNA INTERNALIZATION/COMPETENCE PROTEIN COMEC/REC2"/>
    <property type="match status" value="1"/>
</dbReference>
<evidence type="ECO:0000256" key="2">
    <source>
        <dbReference type="ARBA" id="ARBA00022475"/>
    </source>
</evidence>
<keyword evidence="4 6" id="KW-1133">Transmembrane helix</keyword>
<evidence type="ECO:0000313" key="8">
    <source>
        <dbReference type="EMBL" id="TSC92725.1"/>
    </source>
</evidence>
<feature type="domain" description="ComEC/Rec2-related protein" evidence="7">
    <location>
        <begin position="124"/>
        <end position="389"/>
    </location>
</feature>
<feature type="transmembrane region" description="Helical" evidence="6">
    <location>
        <begin position="276"/>
        <end position="299"/>
    </location>
</feature>
<evidence type="ECO:0000313" key="9">
    <source>
        <dbReference type="Proteomes" id="UP000315689"/>
    </source>
</evidence>
<feature type="transmembrane region" description="Helical" evidence="6">
    <location>
        <begin position="244"/>
        <end position="264"/>
    </location>
</feature>
<evidence type="ECO:0000256" key="5">
    <source>
        <dbReference type="ARBA" id="ARBA00023136"/>
    </source>
</evidence>
<evidence type="ECO:0000256" key="4">
    <source>
        <dbReference type="ARBA" id="ARBA00022989"/>
    </source>
</evidence>
<feature type="transmembrane region" description="Helical" evidence="6">
    <location>
        <begin position="174"/>
        <end position="190"/>
    </location>
</feature>
<dbReference type="InterPro" id="IPR004477">
    <property type="entry name" value="ComEC_N"/>
</dbReference>
<feature type="transmembrane region" description="Helical" evidence="6">
    <location>
        <begin position="12"/>
        <end position="33"/>
    </location>
</feature>
<evidence type="ECO:0000259" key="7">
    <source>
        <dbReference type="Pfam" id="PF03772"/>
    </source>
</evidence>
<feature type="transmembrane region" description="Helical" evidence="6">
    <location>
        <begin position="341"/>
        <end position="360"/>
    </location>
</feature>
<organism evidence="8 9">
    <name type="scientific">Candidatus Berkelbacteria bacterium Licking1014_7</name>
    <dbReference type="NCBI Taxonomy" id="2017147"/>
    <lineage>
        <taxon>Bacteria</taxon>
        <taxon>Candidatus Berkelbacteria</taxon>
    </lineage>
</organism>
<accession>A0A554LIL0</accession>
<name>A0A554LIL0_9BACT</name>
<dbReference type="GO" id="GO:0005886">
    <property type="term" value="C:plasma membrane"/>
    <property type="evidence" value="ECO:0007669"/>
    <property type="project" value="UniProtKB-SubCell"/>
</dbReference>
<evidence type="ECO:0000256" key="3">
    <source>
        <dbReference type="ARBA" id="ARBA00022692"/>
    </source>
</evidence>
<reference evidence="8 9" key="1">
    <citation type="submission" date="2017-07" db="EMBL/GenBank/DDBJ databases">
        <title>Mechanisms for carbon and nitrogen cycling indicate functional differentiation within the Candidate Phyla Radiation.</title>
        <authorList>
            <person name="Danczak R.E."/>
            <person name="Johnston M.D."/>
            <person name="Kenah C."/>
            <person name="Slattery M."/>
            <person name="Wrighton K.C."/>
            <person name="Wilkins M.J."/>
        </authorList>
    </citation>
    <scope>NUCLEOTIDE SEQUENCE [LARGE SCALE GENOMIC DNA]</scope>
    <source>
        <strain evidence="8">Licking1014_7</strain>
    </source>
</reference>
<feature type="transmembrane region" description="Helical" evidence="6">
    <location>
        <begin position="311"/>
        <end position="334"/>
    </location>
</feature>
<evidence type="ECO:0000256" key="6">
    <source>
        <dbReference type="SAM" id="Phobius"/>
    </source>
</evidence>
<comment type="caution">
    <text evidence="8">The sequence shown here is derived from an EMBL/GenBank/DDBJ whole genome shotgun (WGS) entry which is preliminary data.</text>
</comment>
<feature type="transmembrane region" description="Helical" evidence="6">
    <location>
        <begin position="39"/>
        <end position="55"/>
    </location>
</feature>
<dbReference type="Pfam" id="PF03772">
    <property type="entry name" value="Competence"/>
    <property type="match status" value="1"/>
</dbReference>
<protein>
    <submittedName>
        <fullName evidence="8">Competence protein ComEC</fullName>
    </submittedName>
</protein>
<keyword evidence="5 6" id="KW-0472">Membrane</keyword>
<proteinExistence type="predicted"/>
<feature type="transmembrane region" description="Helical" evidence="6">
    <location>
        <begin position="372"/>
        <end position="390"/>
    </location>
</feature>